<keyword evidence="12" id="KW-1185">Reference proteome</keyword>
<dbReference type="HAMAP" id="MF_00182">
    <property type="entry name" value="Formyl_trans"/>
    <property type="match status" value="1"/>
</dbReference>
<evidence type="ECO:0000256" key="7">
    <source>
        <dbReference type="ARBA" id="ARBA00048558"/>
    </source>
</evidence>
<dbReference type="RefSeq" id="WP_091333843.1">
    <property type="nucleotide sequence ID" value="NZ_FNOW01000023.1"/>
</dbReference>
<dbReference type="InterPro" id="IPR005794">
    <property type="entry name" value="Fmt"/>
</dbReference>
<accession>A0A1H3G859</accession>
<dbReference type="InterPro" id="IPR011034">
    <property type="entry name" value="Formyl_transferase-like_C_sf"/>
</dbReference>
<dbReference type="InterPro" id="IPR044135">
    <property type="entry name" value="Met-tRNA-FMT_C"/>
</dbReference>
<dbReference type="NCBIfam" id="TIGR00460">
    <property type="entry name" value="fmt"/>
    <property type="match status" value="1"/>
</dbReference>
<dbReference type="OrthoDB" id="9802815at2"/>
<keyword evidence="6 8" id="KW-0648">Protein biosynthesis</keyword>
<evidence type="ECO:0000259" key="10">
    <source>
        <dbReference type="Pfam" id="PF02911"/>
    </source>
</evidence>
<dbReference type="SUPFAM" id="SSF53328">
    <property type="entry name" value="Formyltransferase"/>
    <property type="match status" value="1"/>
</dbReference>
<dbReference type="EC" id="2.1.2.9" evidence="3 8"/>
<evidence type="ECO:0000256" key="1">
    <source>
        <dbReference type="ARBA" id="ARBA00002606"/>
    </source>
</evidence>
<dbReference type="PANTHER" id="PTHR11138:SF5">
    <property type="entry name" value="METHIONYL-TRNA FORMYLTRANSFERASE, MITOCHONDRIAL"/>
    <property type="match status" value="1"/>
</dbReference>
<dbReference type="Pfam" id="PF00551">
    <property type="entry name" value="Formyl_trans_N"/>
    <property type="match status" value="1"/>
</dbReference>
<proteinExistence type="inferred from homology"/>
<dbReference type="GO" id="GO:0004479">
    <property type="term" value="F:methionyl-tRNA formyltransferase activity"/>
    <property type="evidence" value="ECO:0007669"/>
    <property type="project" value="UniProtKB-UniRule"/>
</dbReference>
<dbReference type="InterPro" id="IPR002376">
    <property type="entry name" value="Formyl_transf_N"/>
</dbReference>
<dbReference type="SUPFAM" id="SSF50486">
    <property type="entry name" value="FMT C-terminal domain-like"/>
    <property type="match status" value="1"/>
</dbReference>
<comment type="similarity">
    <text evidence="2 8">Belongs to the Fmt family.</text>
</comment>
<feature type="domain" description="Formyl transferase N-terminal" evidence="9">
    <location>
        <begin position="7"/>
        <end position="184"/>
    </location>
</feature>
<protein>
    <recommendedName>
        <fullName evidence="4 8">Methionyl-tRNA formyltransferase</fullName>
        <ecNumber evidence="3 8">2.1.2.9</ecNumber>
    </recommendedName>
</protein>
<evidence type="ECO:0000256" key="3">
    <source>
        <dbReference type="ARBA" id="ARBA00012261"/>
    </source>
</evidence>
<dbReference type="Gene3D" id="3.10.25.10">
    <property type="entry name" value="Formyl transferase, C-terminal domain"/>
    <property type="match status" value="1"/>
</dbReference>
<dbReference type="PANTHER" id="PTHR11138">
    <property type="entry name" value="METHIONYL-TRNA FORMYLTRANSFERASE"/>
    <property type="match status" value="1"/>
</dbReference>
<evidence type="ECO:0000256" key="8">
    <source>
        <dbReference type="HAMAP-Rule" id="MF_00182"/>
    </source>
</evidence>
<name>A0A1H3G859_ALLWA</name>
<dbReference type="InterPro" id="IPR001555">
    <property type="entry name" value="GART_AS"/>
</dbReference>
<comment type="catalytic activity">
    <reaction evidence="7 8">
        <text>L-methionyl-tRNA(fMet) + (6R)-10-formyltetrahydrofolate = N-formyl-L-methionyl-tRNA(fMet) + (6S)-5,6,7,8-tetrahydrofolate + H(+)</text>
        <dbReference type="Rhea" id="RHEA:24380"/>
        <dbReference type="Rhea" id="RHEA-COMP:9952"/>
        <dbReference type="Rhea" id="RHEA-COMP:9953"/>
        <dbReference type="ChEBI" id="CHEBI:15378"/>
        <dbReference type="ChEBI" id="CHEBI:57453"/>
        <dbReference type="ChEBI" id="CHEBI:78530"/>
        <dbReference type="ChEBI" id="CHEBI:78844"/>
        <dbReference type="ChEBI" id="CHEBI:195366"/>
        <dbReference type="EC" id="2.1.2.9"/>
    </reaction>
</comment>
<feature type="binding site" evidence="8">
    <location>
        <begin position="113"/>
        <end position="116"/>
    </location>
    <ligand>
        <name>(6S)-5,6,7,8-tetrahydrofolate</name>
        <dbReference type="ChEBI" id="CHEBI:57453"/>
    </ligand>
</feature>
<evidence type="ECO:0000256" key="2">
    <source>
        <dbReference type="ARBA" id="ARBA00010699"/>
    </source>
</evidence>
<dbReference type="GO" id="GO:0005829">
    <property type="term" value="C:cytosol"/>
    <property type="evidence" value="ECO:0007669"/>
    <property type="project" value="TreeGrafter"/>
</dbReference>
<sequence length="319" mass="33999">MPPLRLIFAGTPEFAVPCLTALLEAGQTVIGVYTQPDRPAGRGRQLQMSPVKTAALAQGLPVYQPESLKRDPEAVAALQALGADLMVVVAYGLLLPQAVLAAPRLGCVNVHASLLPRWRGAAPIQRAMLAGDAETGICIMRMEAGLDTGPVYHRISTPIDAQMSGGQLHDRLAALGAQALLEALPEIAAGSRAPEPQDDRQATYAHKLTKDEAAIDWQQPAALIARQVRAFDPWPVAYTQLDGATVRIWSAEVEIETETAAQPAHILPGTVLTAERRGIRVATGSGVLRLTRLQPPGKKPMSAAEYLNARQLEGARFGC</sequence>
<dbReference type="Proteomes" id="UP000198672">
    <property type="component" value="Unassembled WGS sequence"/>
</dbReference>
<dbReference type="InterPro" id="IPR037022">
    <property type="entry name" value="Formyl_trans_C_sf"/>
</dbReference>
<dbReference type="Pfam" id="PF02911">
    <property type="entry name" value="Formyl_trans_C"/>
    <property type="match status" value="1"/>
</dbReference>
<evidence type="ECO:0000313" key="11">
    <source>
        <dbReference type="EMBL" id="SDX99451.1"/>
    </source>
</evidence>
<feature type="domain" description="Formyl transferase C-terminal" evidence="10">
    <location>
        <begin position="207"/>
        <end position="310"/>
    </location>
</feature>
<dbReference type="Gene3D" id="3.40.50.170">
    <property type="entry name" value="Formyl transferase, N-terminal domain"/>
    <property type="match status" value="1"/>
</dbReference>
<evidence type="ECO:0000256" key="5">
    <source>
        <dbReference type="ARBA" id="ARBA00022679"/>
    </source>
</evidence>
<dbReference type="PROSITE" id="PS00373">
    <property type="entry name" value="GART"/>
    <property type="match status" value="1"/>
</dbReference>
<organism evidence="11 12">
    <name type="scientific">Allochromatium warmingii</name>
    <name type="common">Chromatium warmingii</name>
    <dbReference type="NCBI Taxonomy" id="61595"/>
    <lineage>
        <taxon>Bacteria</taxon>
        <taxon>Pseudomonadati</taxon>
        <taxon>Pseudomonadota</taxon>
        <taxon>Gammaproteobacteria</taxon>
        <taxon>Chromatiales</taxon>
        <taxon>Chromatiaceae</taxon>
        <taxon>Allochromatium</taxon>
    </lineage>
</organism>
<dbReference type="EMBL" id="FNOW01000023">
    <property type="protein sequence ID" value="SDX99451.1"/>
    <property type="molecule type" value="Genomic_DNA"/>
</dbReference>
<evidence type="ECO:0000259" key="9">
    <source>
        <dbReference type="Pfam" id="PF00551"/>
    </source>
</evidence>
<dbReference type="CDD" id="cd08646">
    <property type="entry name" value="FMT_core_Met-tRNA-FMT_N"/>
    <property type="match status" value="1"/>
</dbReference>
<reference evidence="12" key="1">
    <citation type="submission" date="2016-10" db="EMBL/GenBank/DDBJ databases">
        <authorList>
            <person name="Varghese N."/>
            <person name="Submissions S."/>
        </authorList>
    </citation>
    <scope>NUCLEOTIDE SEQUENCE [LARGE SCALE GENOMIC DNA]</scope>
    <source>
        <strain evidence="12">DSM 173</strain>
    </source>
</reference>
<dbReference type="InterPro" id="IPR041711">
    <property type="entry name" value="Met-tRNA-FMT_N"/>
</dbReference>
<dbReference type="STRING" id="61595.SAMN05421644_12327"/>
<dbReference type="InterPro" id="IPR005793">
    <property type="entry name" value="Formyl_trans_C"/>
</dbReference>
<evidence type="ECO:0000256" key="6">
    <source>
        <dbReference type="ARBA" id="ARBA00022917"/>
    </source>
</evidence>
<gene>
    <name evidence="8" type="primary">fmt</name>
    <name evidence="11" type="ORF">SAMN05421644_12327</name>
</gene>
<evidence type="ECO:0000313" key="12">
    <source>
        <dbReference type="Proteomes" id="UP000198672"/>
    </source>
</evidence>
<dbReference type="InterPro" id="IPR036477">
    <property type="entry name" value="Formyl_transf_N_sf"/>
</dbReference>
<dbReference type="AlphaFoldDB" id="A0A1H3G859"/>
<dbReference type="CDD" id="cd08704">
    <property type="entry name" value="Met_tRNA_FMT_C"/>
    <property type="match status" value="1"/>
</dbReference>
<comment type="function">
    <text evidence="1 8">Attaches a formyl group to the free amino group of methionyl-tRNA(fMet). The formyl group appears to play a dual role in the initiator identity of N-formylmethionyl-tRNA by promoting its recognition by IF2 and preventing the misappropriation of this tRNA by the elongation apparatus.</text>
</comment>
<evidence type="ECO:0000256" key="4">
    <source>
        <dbReference type="ARBA" id="ARBA00016014"/>
    </source>
</evidence>
<dbReference type="FunFam" id="3.40.50.12230:FF:000001">
    <property type="entry name" value="Methionyl-tRNA formyltransferase"/>
    <property type="match status" value="1"/>
</dbReference>
<keyword evidence="5 8" id="KW-0808">Transferase</keyword>